<keyword evidence="2" id="KW-0645">Protease</keyword>
<reference evidence="8 9" key="1">
    <citation type="submission" date="2024-09" db="EMBL/GenBank/DDBJ databases">
        <title>Laminarin stimulates single cell rates of sulfate reduction while oxygen inhibits transcriptomic activity in coastal marine sediment.</title>
        <authorList>
            <person name="Lindsay M."/>
            <person name="Orcutt B."/>
            <person name="Emerson D."/>
            <person name="Stepanauskas R."/>
            <person name="D'Angelo T."/>
        </authorList>
    </citation>
    <scope>NUCLEOTIDE SEQUENCE [LARGE SCALE GENOMIC DNA]</scope>
    <source>
        <strain evidence="8">SAG AM-311-K15</strain>
    </source>
</reference>
<dbReference type="Proteomes" id="UP001594351">
    <property type="component" value="Unassembled WGS sequence"/>
</dbReference>
<proteinExistence type="inferred from homology"/>
<evidence type="ECO:0000259" key="7">
    <source>
        <dbReference type="Pfam" id="PF19290"/>
    </source>
</evidence>
<evidence type="ECO:0000313" key="9">
    <source>
        <dbReference type="Proteomes" id="UP001594351"/>
    </source>
</evidence>
<evidence type="ECO:0000256" key="2">
    <source>
        <dbReference type="ARBA" id="ARBA00022670"/>
    </source>
</evidence>
<sequence>MKELANLAIQAAMDQGAQYVEVRFEETEEEHLVVKNGLVEESQQKYCLGYGIRVLWNGAWGFAASFSLDKEAIARTARQAVAIAKGSARVRNQSLQLAPNSAYQDSWRGSWQIDPRTVSLQDKIDYLLQCDQTMQAVKGITICESFMEFVQIHKWFASSEGSWIEQEIPVSGVGIAATAIRDDELQTRSYPNSFFGQYEGIGYEIVDRWKPREHAERIAHEAVALLDAPPCPQGVKTLIIDSTQMALQIHESCGHAVELDRVLGSEINDYGSSFLTLDKLSSSYRYASPRVTIVADPLHPGGLGTYAYDDEGVPAKKTYLVQEGIFRNYLTSRETAASIGQDESNGSMRAENYNRIPLIRMTNINLEPGHTPLAEMIGETEDGLFIAVNRSFSIDDRRWQFQFGTEIGWLIKRGKLRQMVKNPIYNGITPHFWQSCDAIAPAEEWILWGVPGCGKGQPDQGARVSHGCSPTRFQDVQVGSIRG</sequence>
<dbReference type="SUPFAM" id="SSF111283">
    <property type="entry name" value="Putative modulator of DNA gyrase, PmbA/TldD"/>
    <property type="match status" value="1"/>
</dbReference>
<dbReference type="InterPro" id="IPR035068">
    <property type="entry name" value="TldD/PmbA_N"/>
</dbReference>
<evidence type="ECO:0000313" key="8">
    <source>
        <dbReference type="EMBL" id="MFC1849605.1"/>
    </source>
</evidence>
<feature type="domain" description="Metalloprotease TldD/E C-terminal" evidence="6">
    <location>
        <begin position="237"/>
        <end position="479"/>
    </location>
</feature>
<comment type="caution">
    <text evidence="8">The sequence shown here is derived from an EMBL/GenBank/DDBJ whole genome shotgun (WGS) entry which is preliminary data.</text>
</comment>
<protein>
    <submittedName>
        <fullName evidence="8">TldD/PmbA family protein</fullName>
    </submittedName>
</protein>
<dbReference type="Pfam" id="PF19289">
    <property type="entry name" value="PmbA_TldD_3rd"/>
    <property type="match status" value="1"/>
</dbReference>
<dbReference type="EMBL" id="JBHPBY010000048">
    <property type="protein sequence ID" value="MFC1849605.1"/>
    <property type="molecule type" value="Genomic_DNA"/>
</dbReference>
<organism evidence="8 9">
    <name type="scientific">candidate division CSSED10-310 bacterium</name>
    <dbReference type="NCBI Taxonomy" id="2855610"/>
    <lineage>
        <taxon>Bacteria</taxon>
        <taxon>Bacteria division CSSED10-310</taxon>
    </lineage>
</organism>
<keyword evidence="3" id="KW-0378">Hydrolase</keyword>
<evidence type="ECO:0000256" key="3">
    <source>
        <dbReference type="ARBA" id="ARBA00022801"/>
    </source>
</evidence>
<accession>A0ABV6YTS9</accession>
<keyword evidence="9" id="KW-1185">Reference proteome</keyword>
<dbReference type="InterPro" id="IPR051463">
    <property type="entry name" value="Peptidase_U62_metallo"/>
</dbReference>
<dbReference type="InterPro" id="IPR036059">
    <property type="entry name" value="TldD/PmbA_sf"/>
</dbReference>
<keyword evidence="4" id="KW-0482">Metalloprotease</keyword>
<dbReference type="Pfam" id="PF01523">
    <property type="entry name" value="PmbA_TldD_1st"/>
    <property type="match status" value="1"/>
</dbReference>
<feature type="domain" description="Metalloprotease TldD/E N-terminal" evidence="5">
    <location>
        <begin position="20"/>
        <end position="84"/>
    </location>
</feature>
<dbReference type="PANTHER" id="PTHR30624:SF10">
    <property type="entry name" value="CONSERVED PROTEIN"/>
    <property type="match status" value="1"/>
</dbReference>
<evidence type="ECO:0000256" key="1">
    <source>
        <dbReference type="ARBA" id="ARBA00005836"/>
    </source>
</evidence>
<dbReference type="InterPro" id="IPR002510">
    <property type="entry name" value="Metalloprtase-TldD/E_N"/>
</dbReference>
<evidence type="ECO:0000259" key="5">
    <source>
        <dbReference type="Pfam" id="PF01523"/>
    </source>
</evidence>
<dbReference type="InterPro" id="IPR045570">
    <property type="entry name" value="Metalloprtase-TldD/E_cen_dom"/>
</dbReference>
<name>A0ABV6YTS9_UNCC1</name>
<dbReference type="Pfam" id="PF19290">
    <property type="entry name" value="PmbA_TldD_2nd"/>
    <property type="match status" value="1"/>
</dbReference>
<evidence type="ECO:0000256" key="4">
    <source>
        <dbReference type="ARBA" id="ARBA00023049"/>
    </source>
</evidence>
<dbReference type="Gene3D" id="3.30.2290.10">
    <property type="entry name" value="PmbA/TldD superfamily"/>
    <property type="match status" value="1"/>
</dbReference>
<gene>
    <name evidence="8" type="ORF">ACFL27_05290</name>
</gene>
<dbReference type="InterPro" id="IPR045569">
    <property type="entry name" value="Metalloprtase-TldD/E_C"/>
</dbReference>
<dbReference type="PANTHER" id="PTHR30624">
    <property type="entry name" value="UNCHARACTERIZED PROTEIN TLDD AND PMBA"/>
    <property type="match status" value="1"/>
</dbReference>
<comment type="similarity">
    <text evidence="1">Belongs to the peptidase U62 family.</text>
</comment>
<feature type="domain" description="Metalloprotease TldD/E central" evidence="7">
    <location>
        <begin position="114"/>
        <end position="226"/>
    </location>
</feature>
<evidence type="ECO:0000259" key="6">
    <source>
        <dbReference type="Pfam" id="PF19289"/>
    </source>
</evidence>